<reference evidence="1 2" key="1">
    <citation type="journal article" date="2019" name="Genome Biol. Evol.">
        <title>Insights into the evolution of the New World diploid cottons (Gossypium, subgenus Houzingenia) based on genome sequencing.</title>
        <authorList>
            <person name="Grover C.E."/>
            <person name="Arick M.A. 2nd"/>
            <person name="Thrash A."/>
            <person name="Conover J.L."/>
            <person name="Sanders W.S."/>
            <person name="Peterson D.G."/>
            <person name="Frelichowski J.E."/>
            <person name="Scheffler J.A."/>
            <person name="Scheffler B.E."/>
            <person name="Wendel J.F."/>
        </authorList>
    </citation>
    <scope>NUCLEOTIDE SEQUENCE [LARGE SCALE GENOMIC DNA]</scope>
    <source>
        <strain evidence="1">6</strain>
        <tissue evidence="1">Leaf</tissue>
    </source>
</reference>
<protein>
    <submittedName>
        <fullName evidence="1">Uncharacterized protein</fullName>
    </submittedName>
</protein>
<name>A0A7J9K1U5_9ROSI</name>
<dbReference type="AlphaFoldDB" id="A0A7J9K1U5"/>
<proteinExistence type="predicted"/>
<evidence type="ECO:0000313" key="1">
    <source>
        <dbReference type="EMBL" id="MBA0840363.1"/>
    </source>
</evidence>
<accession>A0A7J9K1U5</accession>
<organism evidence="1 2">
    <name type="scientific">Gossypium armourianum</name>
    <dbReference type="NCBI Taxonomy" id="34283"/>
    <lineage>
        <taxon>Eukaryota</taxon>
        <taxon>Viridiplantae</taxon>
        <taxon>Streptophyta</taxon>
        <taxon>Embryophyta</taxon>
        <taxon>Tracheophyta</taxon>
        <taxon>Spermatophyta</taxon>
        <taxon>Magnoliopsida</taxon>
        <taxon>eudicotyledons</taxon>
        <taxon>Gunneridae</taxon>
        <taxon>Pentapetalae</taxon>
        <taxon>rosids</taxon>
        <taxon>malvids</taxon>
        <taxon>Malvales</taxon>
        <taxon>Malvaceae</taxon>
        <taxon>Malvoideae</taxon>
        <taxon>Gossypium</taxon>
    </lineage>
</organism>
<dbReference type="Proteomes" id="UP000593575">
    <property type="component" value="Unassembled WGS sequence"/>
</dbReference>
<evidence type="ECO:0000313" key="2">
    <source>
        <dbReference type="Proteomes" id="UP000593575"/>
    </source>
</evidence>
<keyword evidence="2" id="KW-1185">Reference proteome</keyword>
<sequence>MKALGFINEHFIILEMQRSLIFFKIDGFKSLMTED</sequence>
<comment type="caution">
    <text evidence="1">The sequence shown here is derived from an EMBL/GenBank/DDBJ whole genome shotgun (WGS) entry which is preliminary data.</text>
</comment>
<dbReference type="EMBL" id="JABFAE010000011">
    <property type="protein sequence ID" value="MBA0840363.1"/>
    <property type="molecule type" value="Genomic_DNA"/>
</dbReference>
<gene>
    <name evidence="1" type="ORF">Goarm_002949</name>
</gene>